<dbReference type="EC" id="2.4.1.207" evidence="7"/>
<keyword evidence="7" id="KW-0964">Secreted</keyword>
<protein>
    <recommendedName>
        <fullName evidence="7">Xyloglucan endotransglucosylase/hydrolase</fullName>
        <ecNumber evidence="7">2.4.1.207</ecNumber>
    </recommendedName>
</protein>
<feature type="domain" description="GH16" evidence="8">
    <location>
        <begin position="18"/>
        <end position="215"/>
    </location>
</feature>
<evidence type="ECO:0000256" key="5">
    <source>
        <dbReference type="PIRSR" id="PIRSR005604-1"/>
    </source>
</evidence>
<dbReference type="GO" id="GO:0016762">
    <property type="term" value="F:xyloglucan:xyloglucosyl transferase activity"/>
    <property type="evidence" value="ECO:0007669"/>
    <property type="project" value="UniProtKB-EC"/>
</dbReference>
<comment type="PTM">
    <text evidence="7">Contains at least one intrachain disulfide bond essential for its enzymatic activity.</text>
</comment>
<dbReference type="EMBL" id="CM026431">
    <property type="protein sequence ID" value="KAG0558388.1"/>
    <property type="molecule type" value="Genomic_DNA"/>
</dbReference>
<name>A0A8T0GKY3_CERPU</name>
<proteinExistence type="inferred from homology"/>
<sequence>MGSFGGLAFIVLVMSAVVCVNGNLYDEFSTWSPGNVRWLADGKSVSISLDQASSAGVSSNTKYVYGTFGAWIKLPPFDSAGTVTTFYLSSPFPSQCEFDFEFLGNKSGQPFLLHTNVFVDGVGGREQQIFFPDGFDPTADFHFYSFDWTADSVVFRVDNQPIREFKNLAGQVPNFTFCKTKPMGLFFSIWDGSSWATRGGQDKIDFSHAPFTATYTNFVMDGCVATGQADAQACQSDRRAHSSALTTQEVAGMESIRSNPARVKYNYCDDKNRYPTAPPECAYNAM</sequence>
<evidence type="ECO:0000313" key="10">
    <source>
        <dbReference type="Proteomes" id="UP000822688"/>
    </source>
</evidence>
<keyword evidence="7" id="KW-0732">Signal</keyword>
<evidence type="ECO:0000259" key="8">
    <source>
        <dbReference type="PROSITE" id="PS51762"/>
    </source>
</evidence>
<dbReference type="InterPro" id="IPR000757">
    <property type="entry name" value="Beta-glucanase-like"/>
</dbReference>
<feature type="active site" description="Proton donor" evidence="5">
    <location>
        <position position="101"/>
    </location>
</feature>
<keyword evidence="7" id="KW-0134">Cell wall</keyword>
<comment type="caution">
    <text evidence="9">The sequence shown here is derived from an EMBL/GenBank/DDBJ whole genome shotgun (WGS) entry which is preliminary data.</text>
</comment>
<feature type="active site" description="Nucleophile" evidence="5">
    <location>
        <position position="97"/>
    </location>
</feature>
<reference evidence="9" key="1">
    <citation type="submission" date="2020-06" db="EMBL/GenBank/DDBJ databases">
        <title>WGS assembly of Ceratodon purpureus strain R40.</title>
        <authorList>
            <person name="Carey S.B."/>
            <person name="Jenkins J."/>
            <person name="Shu S."/>
            <person name="Lovell J.T."/>
            <person name="Sreedasyam A."/>
            <person name="Maumus F."/>
            <person name="Tiley G.P."/>
            <person name="Fernandez-Pozo N."/>
            <person name="Barry K."/>
            <person name="Chen C."/>
            <person name="Wang M."/>
            <person name="Lipzen A."/>
            <person name="Daum C."/>
            <person name="Saski C.A."/>
            <person name="Payton A.C."/>
            <person name="Mcbreen J.C."/>
            <person name="Conrad R.E."/>
            <person name="Kollar L.M."/>
            <person name="Olsson S."/>
            <person name="Huttunen S."/>
            <person name="Landis J.B."/>
            <person name="Wickett N.J."/>
            <person name="Johnson M.G."/>
            <person name="Rensing S.A."/>
            <person name="Grimwood J."/>
            <person name="Schmutz J."/>
            <person name="Mcdaniel S.F."/>
        </authorList>
    </citation>
    <scope>NUCLEOTIDE SEQUENCE</scope>
    <source>
        <strain evidence="9">R40</strain>
    </source>
</reference>
<feature type="glycosylation site" description="N-linked (GlcNAc...) asparagine" evidence="6">
    <location>
        <position position="105"/>
    </location>
</feature>
<dbReference type="GO" id="GO:0010411">
    <property type="term" value="P:xyloglucan metabolic process"/>
    <property type="evidence" value="ECO:0007669"/>
    <property type="project" value="InterPro"/>
</dbReference>
<accession>A0A8T0GKY3</accession>
<keyword evidence="10" id="KW-1185">Reference proteome</keyword>
<evidence type="ECO:0000256" key="4">
    <source>
        <dbReference type="ARBA" id="ARBA00023295"/>
    </source>
</evidence>
<dbReference type="PROSITE" id="PS51762">
    <property type="entry name" value="GH16_2"/>
    <property type="match status" value="1"/>
</dbReference>
<comment type="subcellular location">
    <subcellularLocation>
        <location evidence="7">Secreted</location>
        <location evidence="7">Cell wall</location>
    </subcellularLocation>
    <subcellularLocation>
        <location evidence="7">Secreted</location>
        <location evidence="7">Extracellular space</location>
        <location evidence="7">Apoplast</location>
    </subcellularLocation>
</comment>
<organism evidence="9 10">
    <name type="scientific">Ceratodon purpureus</name>
    <name type="common">Fire moss</name>
    <name type="synonym">Dicranum purpureum</name>
    <dbReference type="NCBI Taxonomy" id="3225"/>
    <lineage>
        <taxon>Eukaryota</taxon>
        <taxon>Viridiplantae</taxon>
        <taxon>Streptophyta</taxon>
        <taxon>Embryophyta</taxon>
        <taxon>Bryophyta</taxon>
        <taxon>Bryophytina</taxon>
        <taxon>Bryopsida</taxon>
        <taxon>Dicranidae</taxon>
        <taxon>Pseudoditrichales</taxon>
        <taxon>Ditrichaceae</taxon>
        <taxon>Ceratodon</taxon>
    </lineage>
</organism>
<dbReference type="Pfam" id="PF06955">
    <property type="entry name" value="XET_C"/>
    <property type="match status" value="1"/>
</dbReference>
<evidence type="ECO:0000256" key="6">
    <source>
        <dbReference type="PIRSR" id="PIRSR005604-2"/>
    </source>
</evidence>
<gene>
    <name evidence="9" type="ORF">KC19_10G024400</name>
</gene>
<keyword evidence="7" id="KW-0052">Apoplast</keyword>
<dbReference type="Pfam" id="PF00722">
    <property type="entry name" value="Glyco_hydro_16"/>
    <property type="match status" value="1"/>
</dbReference>
<feature type="signal peptide" evidence="7">
    <location>
        <begin position="1"/>
        <end position="22"/>
    </location>
</feature>
<dbReference type="Proteomes" id="UP000822688">
    <property type="component" value="Chromosome 10"/>
</dbReference>
<dbReference type="Gene3D" id="2.60.120.200">
    <property type="match status" value="1"/>
</dbReference>
<dbReference type="SUPFAM" id="SSF49899">
    <property type="entry name" value="Concanavalin A-like lectins/glucanases"/>
    <property type="match status" value="1"/>
</dbReference>
<dbReference type="GO" id="GO:0048046">
    <property type="term" value="C:apoplast"/>
    <property type="evidence" value="ECO:0007669"/>
    <property type="project" value="UniProtKB-SubCell"/>
</dbReference>
<evidence type="ECO:0000313" key="9">
    <source>
        <dbReference type="EMBL" id="KAG0558388.1"/>
    </source>
</evidence>
<dbReference type="InterPro" id="IPR013320">
    <property type="entry name" value="ConA-like_dom_sf"/>
</dbReference>
<dbReference type="GO" id="GO:0071555">
    <property type="term" value="P:cell wall organization"/>
    <property type="evidence" value="ECO:0007669"/>
    <property type="project" value="UniProtKB-KW"/>
</dbReference>
<comment type="similarity">
    <text evidence="7">Belongs to the glycosyl hydrolase 16 family.</text>
</comment>
<evidence type="ECO:0000256" key="3">
    <source>
        <dbReference type="ARBA" id="ARBA00023157"/>
    </source>
</evidence>
<dbReference type="AlphaFoldDB" id="A0A8T0GKY3"/>
<dbReference type="InterPro" id="IPR044791">
    <property type="entry name" value="Beta-glucanase/XTH"/>
</dbReference>
<feature type="chain" id="PRO_5041012149" description="Xyloglucan endotransglucosylase/hydrolase" evidence="7">
    <location>
        <begin position="23"/>
        <end position="286"/>
    </location>
</feature>
<keyword evidence="7" id="KW-0961">Cell wall biogenesis/degradation</keyword>
<dbReference type="InterPro" id="IPR016455">
    <property type="entry name" value="XTH"/>
</dbReference>
<keyword evidence="4 7" id="KW-0326">Glycosidase</keyword>
<dbReference type="InterPro" id="IPR010713">
    <property type="entry name" value="XET_C"/>
</dbReference>
<keyword evidence="3" id="KW-1015">Disulfide bond</keyword>
<comment type="function">
    <text evidence="7">Catalyzes xyloglucan endohydrolysis (XEH) and/or endotransglycosylation (XET). Cleaves and religates xyloglucan polymers, an essential constituent of the primary cell wall, and thereby participates in cell wall construction of growing tissues.</text>
</comment>
<evidence type="ECO:0000256" key="2">
    <source>
        <dbReference type="ARBA" id="ARBA00022801"/>
    </source>
</evidence>
<keyword evidence="1 7" id="KW-0808">Transferase</keyword>
<dbReference type="GO" id="GO:0004553">
    <property type="term" value="F:hydrolase activity, hydrolyzing O-glycosyl compounds"/>
    <property type="evidence" value="ECO:0007669"/>
    <property type="project" value="InterPro"/>
</dbReference>
<dbReference type="GO" id="GO:0042546">
    <property type="term" value="P:cell wall biogenesis"/>
    <property type="evidence" value="ECO:0007669"/>
    <property type="project" value="InterPro"/>
</dbReference>
<dbReference type="PIRSF" id="PIRSF005604">
    <property type="entry name" value="XET"/>
    <property type="match status" value="1"/>
</dbReference>
<evidence type="ECO:0000256" key="7">
    <source>
        <dbReference type="RuleBase" id="RU361120"/>
    </source>
</evidence>
<evidence type="ECO:0000256" key="1">
    <source>
        <dbReference type="ARBA" id="ARBA00022679"/>
    </source>
</evidence>
<dbReference type="PANTHER" id="PTHR31062">
    <property type="entry name" value="XYLOGLUCAN ENDOTRANSGLUCOSYLASE/HYDROLASE PROTEIN 8-RELATED"/>
    <property type="match status" value="1"/>
</dbReference>
<keyword evidence="2 7" id="KW-0378">Hydrolase</keyword>